<evidence type="ECO:0000313" key="3">
    <source>
        <dbReference type="Proteomes" id="UP001597361"/>
    </source>
</evidence>
<gene>
    <name evidence="2" type="ORF">ACFSKL_14100</name>
</gene>
<keyword evidence="3" id="KW-1185">Reference proteome</keyword>
<feature type="transmembrane region" description="Helical" evidence="1">
    <location>
        <begin position="26"/>
        <end position="47"/>
    </location>
</feature>
<feature type="transmembrane region" description="Helical" evidence="1">
    <location>
        <begin position="53"/>
        <end position="72"/>
    </location>
</feature>
<comment type="caution">
    <text evidence="2">The sequence shown here is derived from an EMBL/GenBank/DDBJ whole genome shotgun (WGS) entry which is preliminary data.</text>
</comment>
<dbReference type="Proteomes" id="UP001597361">
    <property type="component" value="Unassembled WGS sequence"/>
</dbReference>
<evidence type="ECO:0000313" key="2">
    <source>
        <dbReference type="EMBL" id="MFD2035932.1"/>
    </source>
</evidence>
<dbReference type="EMBL" id="JBHUHR010000039">
    <property type="protein sequence ID" value="MFD2035932.1"/>
    <property type="molecule type" value="Genomic_DNA"/>
</dbReference>
<protein>
    <submittedName>
        <fullName evidence="2">Uncharacterized protein</fullName>
    </submittedName>
</protein>
<keyword evidence="1" id="KW-0472">Membrane</keyword>
<feature type="transmembrane region" description="Helical" evidence="1">
    <location>
        <begin position="112"/>
        <end position="131"/>
    </location>
</feature>
<name>A0ABW4VP07_9BACT</name>
<sequence length="149" mass="16623">MSKEKTIGKNTMIDNILKIEKIGKKLLRFGMVAYFLFIGTLQFSNGIGGGGSLIQNLLLLILLLVTSTLLLLHFKFPKYGAIGGALASLLFLITVIYLGILEYSENVPFKMIFLHIIKDIMLCFGALILTGESLKEMIREKITKPFPVR</sequence>
<feature type="transmembrane region" description="Helical" evidence="1">
    <location>
        <begin position="79"/>
        <end position="100"/>
    </location>
</feature>
<evidence type="ECO:0000256" key="1">
    <source>
        <dbReference type="SAM" id="Phobius"/>
    </source>
</evidence>
<organism evidence="2 3">
    <name type="scientific">Belliella marina</name>
    <dbReference type="NCBI Taxonomy" id="1644146"/>
    <lineage>
        <taxon>Bacteria</taxon>
        <taxon>Pseudomonadati</taxon>
        <taxon>Bacteroidota</taxon>
        <taxon>Cytophagia</taxon>
        <taxon>Cytophagales</taxon>
        <taxon>Cyclobacteriaceae</taxon>
        <taxon>Belliella</taxon>
    </lineage>
</organism>
<keyword evidence="1" id="KW-0812">Transmembrane</keyword>
<reference evidence="3" key="1">
    <citation type="journal article" date="2019" name="Int. J. Syst. Evol. Microbiol.">
        <title>The Global Catalogue of Microorganisms (GCM) 10K type strain sequencing project: providing services to taxonomists for standard genome sequencing and annotation.</title>
        <authorList>
            <consortium name="The Broad Institute Genomics Platform"/>
            <consortium name="The Broad Institute Genome Sequencing Center for Infectious Disease"/>
            <person name="Wu L."/>
            <person name="Ma J."/>
        </authorList>
    </citation>
    <scope>NUCLEOTIDE SEQUENCE [LARGE SCALE GENOMIC DNA]</scope>
    <source>
        <strain evidence="3">CGMCC 1.15180</strain>
    </source>
</reference>
<accession>A0ABW4VP07</accession>
<keyword evidence="1" id="KW-1133">Transmembrane helix</keyword>
<dbReference type="RefSeq" id="WP_376886958.1">
    <property type="nucleotide sequence ID" value="NZ_JBHUHR010000039.1"/>
</dbReference>
<proteinExistence type="predicted"/>